<feature type="compositionally biased region" description="Low complexity" evidence="5">
    <location>
        <begin position="828"/>
        <end position="846"/>
    </location>
</feature>
<feature type="region of interest" description="Disordered" evidence="5">
    <location>
        <begin position="179"/>
        <end position="259"/>
    </location>
</feature>
<dbReference type="GO" id="GO:0003887">
    <property type="term" value="F:DNA-directed DNA polymerase activity"/>
    <property type="evidence" value="ECO:0007669"/>
    <property type="project" value="TreeGrafter"/>
</dbReference>
<keyword evidence="4" id="KW-0539">Nucleus</keyword>
<dbReference type="GO" id="GO:0006271">
    <property type="term" value="P:DNA strand elongation involved in DNA replication"/>
    <property type="evidence" value="ECO:0007669"/>
    <property type="project" value="TreeGrafter"/>
</dbReference>
<feature type="compositionally biased region" description="Polar residues" evidence="5">
    <location>
        <begin position="239"/>
        <end position="254"/>
    </location>
</feature>
<keyword evidence="7" id="KW-1185">Reference proteome</keyword>
<comment type="caution">
    <text evidence="6">The sequence shown here is derived from an EMBL/GenBank/DDBJ whole genome shotgun (WGS) entry which is preliminary data.</text>
</comment>
<evidence type="ECO:0000256" key="3">
    <source>
        <dbReference type="ARBA" id="ARBA00022705"/>
    </source>
</evidence>
<evidence type="ECO:0000256" key="1">
    <source>
        <dbReference type="ARBA" id="ARBA00004123"/>
    </source>
</evidence>
<feature type="compositionally biased region" description="Basic residues" evidence="5">
    <location>
        <begin position="491"/>
        <end position="500"/>
    </location>
</feature>
<comment type="subcellular location">
    <subcellularLocation>
        <location evidence="1">Nucleus</location>
    </subcellularLocation>
</comment>
<feature type="compositionally biased region" description="Low complexity" evidence="5">
    <location>
        <begin position="501"/>
        <end position="514"/>
    </location>
</feature>
<feature type="compositionally biased region" description="Low complexity" evidence="5">
    <location>
        <begin position="470"/>
        <end position="480"/>
    </location>
</feature>
<dbReference type="PANTHER" id="PTHR17598:SF13">
    <property type="entry name" value="DNA POLYMERASE DELTA SUBUNIT 3"/>
    <property type="match status" value="1"/>
</dbReference>
<gene>
    <name evidence="6" type="ORF">D9756_002277</name>
</gene>
<evidence type="ECO:0000256" key="2">
    <source>
        <dbReference type="ARBA" id="ARBA00017589"/>
    </source>
</evidence>
<dbReference type="PANTHER" id="PTHR17598">
    <property type="entry name" value="DNA POLYMERASE DELTA SUBUNIT 3"/>
    <property type="match status" value="1"/>
</dbReference>
<dbReference type="GO" id="GO:0006297">
    <property type="term" value="P:nucleotide-excision repair, DNA gap filling"/>
    <property type="evidence" value="ECO:0007669"/>
    <property type="project" value="TreeGrafter"/>
</dbReference>
<feature type="compositionally biased region" description="Low complexity" evidence="5">
    <location>
        <begin position="920"/>
        <end position="934"/>
    </location>
</feature>
<name>A0A8H5GBS5_9AGAR</name>
<feature type="compositionally biased region" description="Polar residues" evidence="5">
    <location>
        <begin position="370"/>
        <end position="385"/>
    </location>
</feature>
<feature type="region of interest" description="Disordered" evidence="5">
    <location>
        <begin position="536"/>
        <end position="662"/>
    </location>
</feature>
<dbReference type="Proteomes" id="UP000559027">
    <property type="component" value="Unassembled WGS sequence"/>
</dbReference>
<feature type="compositionally biased region" description="Basic and acidic residues" evidence="5">
    <location>
        <begin position="35"/>
        <end position="50"/>
    </location>
</feature>
<dbReference type="AlphaFoldDB" id="A0A8H5GBS5"/>
<dbReference type="Pfam" id="PF09507">
    <property type="entry name" value="CDC27"/>
    <property type="match status" value="1"/>
</dbReference>
<sequence>MGFLKRFFSFGSKKDKKRPPIPDVLIPAPKTPSADNERKRKLEEEEHEAAVGRLLRSSSSRYAVVKEVDYSNLPPLPHPINDVLSSCNNTPKEHAPSLRPSPSTASLASSNFSRLSTFSVTVHDRQRHAVTEFPNANGELGRDIQTPTQASKRLSHPLGLRSDPSVASLIELYDEQGRLPPEAFSNDSCSPEKQGRPQKKRGGSTLRELLGGSDSKGDSNIESDISWAEKYLGEDESNSSHSSFGPHTPSTCTDLTHDRVELPKPREFTFSTDMSMSIPDDPAMTSMEVELSDTGSTKDTNPYMNTDPTTPQRASQVFSFITRRNSTQHERVPSRIPFRSSSDVSHATPRSRFSTDGSLLDARASRHSRSSFGSTFQENNQTPMQRTPKPRAIPVSPVVEGDDILEPPQRKVRVLMSGPTKIMVTAPTPGFQQEQTSSRIPIRGPRQNPNKRKAPSSSHRTPMLTQRMNTTNGSTSSRGSARSRESSTGIPRRRPSRRNASRSSAASSATSSSRVDADILALATACALDQLARSRTYPHAGSPTRALRGSDKENQQVPGSLSARMDLPSTPLRSHTTGKSPLFRKIVTPSLFQPPTPGRLLESSVGNKSGGGGNSSSELSPLGKQMMLDARQQRMRVKEWDRERRSGRRSTPATPGRSGTRAVDQACSATYLISGEYTSITLHNNDDNGVKSKNTNGGLLDMDMDLDPSPYEFTPTQSQSQSQSQGKNFGFAEGSGKDDDGDVVVQIRLTMVGEDGLEEAKAKYAKVNSVTVYSLSPAPIRDADLLCESSRRIRELDDQKVVEMAKTVGRIVGKGIEMKAGVTKAKGRPTATTTTSAKPTTLAAPKLKAGPSTSTSNVAATAVSTKVEEKDKEPTKDEPKSKPKQAGKLNFFTPKPPAQNREKESSSKGSTEAKGKMFFGATSGSSSKSTAASSVKEKSSVPVPGPPPPQPKEENSKG</sequence>
<organism evidence="6 7">
    <name type="scientific">Leucocoprinus leucothites</name>
    <dbReference type="NCBI Taxonomy" id="201217"/>
    <lineage>
        <taxon>Eukaryota</taxon>
        <taxon>Fungi</taxon>
        <taxon>Dikarya</taxon>
        <taxon>Basidiomycota</taxon>
        <taxon>Agaricomycotina</taxon>
        <taxon>Agaricomycetes</taxon>
        <taxon>Agaricomycetidae</taxon>
        <taxon>Agaricales</taxon>
        <taxon>Agaricineae</taxon>
        <taxon>Agaricaceae</taxon>
        <taxon>Leucocoprinus</taxon>
    </lineage>
</organism>
<evidence type="ECO:0000313" key="7">
    <source>
        <dbReference type="Proteomes" id="UP000559027"/>
    </source>
</evidence>
<feature type="region of interest" description="Disordered" evidence="5">
    <location>
        <begin position="423"/>
        <end position="514"/>
    </location>
</feature>
<dbReference type="GO" id="GO:1904161">
    <property type="term" value="P:DNA synthesis involved in UV-damage excision repair"/>
    <property type="evidence" value="ECO:0007669"/>
    <property type="project" value="TreeGrafter"/>
</dbReference>
<feature type="region of interest" description="Disordered" evidence="5">
    <location>
        <begin position="325"/>
        <end position="394"/>
    </location>
</feature>
<dbReference type="GO" id="GO:0043625">
    <property type="term" value="C:delta DNA polymerase complex"/>
    <property type="evidence" value="ECO:0007669"/>
    <property type="project" value="InterPro"/>
</dbReference>
<proteinExistence type="predicted"/>
<feature type="compositionally biased region" description="Basic and acidic residues" evidence="5">
    <location>
        <begin position="866"/>
        <end position="881"/>
    </location>
</feature>
<evidence type="ECO:0000313" key="6">
    <source>
        <dbReference type="EMBL" id="KAF5361931.1"/>
    </source>
</evidence>
<dbReference type="Gene3D" id="3.90.1030.20">
    <property type="entry name" value="DNA polymerase delta, p66 (Cdc27) subunit, wHTH domain"/>
    <property type="match status" value="1"/>
</dbReference>
<evidence type="ECO:0000256" key="4">
    <source>
        <dbReference type="ARBA" id="ARBA00023242"/>
    </source>
</evidence>
<evidence type="ECO:0000256" key="5">
    <source>
        <dbReference type="SAM" id="MobiDB-lite"/>
    </source>
</evidence>
<feature type="region of interest" description="Disordered" evidence="5">
    <location>
        <begin position="12"/>
        <end position="51"/>
    </location>
</feature>
<reference evidence="6 7" key="1">
    <citation type="journal article" date="2020" name="ISME J.">
        <title>Uncovering the hidden diversity of litter-decomposition mechanisms in mushroom-forming fungi.</title>
        <authorList>
            <person name="Floudas D."/>
            <person name="Bentzer J."/>
            <person name="Ahren D."/>
            <person name="Johansson T."/>
            <person name="Persson P."/>
            <person name="Tunlid A."/>
        </authorList>
    </citation>
    <scope>NUCLEOTIDE SEQUENCE [LARGE SCALE GENOMIC DNA]</scope>
    <source>
        <strain evidence="6 7">CBS 146.42</strain>
    </source>
</reference>
<protein>
    <recommendedName>
        <fullName evidence="2">DNA polymerase delta subunit 3</fullName>
    </recommendedName>
</protein>
<feature type="region of interest" description="Disordered" evidence="5">
    <location>
        <begin position="822"/>
        <end position="958"/>
    </location>
</feature>
<feature type="compositionally biased region" description="Polar residues" evidence="5">
    <location>
        <begin position="851"/>
        <end position="864"/>
    </location>
</feature>
<feature type="compositionally biased region" description="Polar residues" evidence="5">
    <location>
        <begin position="455"/>
        <end position="469"/>
    </location>
</feature>
<dbReference type="EMBL" id="JAACJO010000002">
    <property type="protein sequence ID" value="KAF5361931.1"/>
    <property type="molecule type" value="Genomic_DNA"/>
</dbReference>
<feature type="compositionally biased region" description="Polar residues" evidence="5">
    <location>
        <begin position="100"/>
        <end position="120"/>
    </location>
</feature>
<feature type="compositionally biased region" description="Polar residues" evidence="5">
    <location>
        <begin position="430"/>
        <end position="439"/>
    </location>
</feature>
<accession>A0A8H5GBS5</accession>
<dbReference type="OrthoDB" id="3168838at2759"/>
<dbReference type="InterPro" id="IPR041913">
    <property type="entry name" value="POLD3_sf"/>
</dbReference>
<dbReference type="InterPro" id="IPR019038">
    <property type="entry name" value="POLD3"/>
</dbReference>
<feature type="compositionally biased region" description="Basic and acidic residues" evidence="5">
    <location>
        <begin position="900"/>
        <end position="915"/>
    </location>
</feature>
<keyword evidence="3" id="KW-0235">DNA replication</keyword>
<feature type="region of interest" description="Disordered" evidence="5">
    <location>
        <begin position="85"/>
        <end position="161"/>
    </location>
</feature>
<feature type="region of interest" description="Disordered" evidence="5">
    <location>
        <begin position="709"/>
        <end position="737"/>
    </location>
</feature>